<organism evidence="1 2">
    <name type="scientific">Rhodococcus sacchari</name>
    <dbReference type="NCBI Taxonomy" id="2962047"/>
    <lineage>
        <taxon>Bacteria</taxon>
        <taxon>Bacillati</taxon>
        <taxon>Actinomycetota</taxon>
        <taxon>Actinomycetes</taxon>
        <taxon>Mycobacteriales</taxon>
        <taxon>Nocardiaceae</taxon>
        <taxon>Rhodococcus</taxon>
    </lineage>
</organism>
<keyword evidence="2" id="KW-1185">Reference proteome</keyword>
<dbReference type="EMBL" id="CP107551">
    <property type="protein sequence ID" value="UYP19774.1"/>
    <property type="molecule type" value="Genomic_DNA"/>
</dbReference>
<evidence type="ECO:0000313" key="1">
    <source>
        <dbReference type="EMBL" id="UYP19774.1"/>
    </source>
</evidence>
<gene>
    <name evidence="1" type="ORF">OED52_04240</name>
</gene>
<name>A0ACD4DIF0_9NOCA</name>
<dbReference type="Proteomes" id="UP001156484">
    <property type="component" value="Chromosome"/>
</dbReference>
<sequence length="49" mass="6105">MPIDHHFDYTSGEPWEIRRRAVENLRHQRREYALRRAAEEAEKQSQQRR</sequence>
<evidence type="ECO:0000313" key="2">
    <source>
        <dbReference type="Proteomes" id="UP001156484"/>
    </source>
</evidence>
<protein>
    <submittedName>
        <fullName evidence="1">Uncharacterized protein</fullName>
    </submittedName>
</protein>
<proteinExistence type="predicted"/>
<reference evidence="1" key="1">
    <citation type="submission" date="2022-10" db="EMBL/GenBank/DDBJ databases">
        <title>Rhodococcus ferula Z13 complete genome.</title>
        <authorList>
            <person name="Long X."/>
            <person name="Zang M."/>
        </authorList>
    </citation>
    <scope>NUCLEOTIDE SEQUENCE</scope>
    <source>
        <strain evidence="1">Z13</strain>
    </source>
</reference>
<accession>A0ACD4DIF0</accession>